<dbReference type="Gene3D" id="1.20.58.110">
    <property type="entry name" value="Ribosomal protein S20"/>
    <property type="match status" value="1"/>
</dbReference>
<dbReference type="Proteomes" id="UP000051296">
    <property type="component" value="Unassembled WGS sequence"/>
</dbReference>
<dbReference type="PANTHER" id="PTHR33398">
    <property type="entry name" value="30S RIBOSOMAL PROTEIN S20"/>
    <property type="match status" value="1"/>
</dbReference>
<dbReference type="GO" id="GO:0003735">
    <property type="term" value="F:structural constituent of ribosome"/>
    <property type="evidence" value="ECO:0007669"/>
    <property type="project" value="InterPro"/>
</dbReference>
<gene>
    <name evidence="7" type="primary">rpsT</name>
    <name evidence="8" type="ORF">IV68_GL000484</name>
</gene>
<evidence type="ECO:0000313" key="9">
    <source>
        <dbReference type="Proteomes" id="UP000051296"/>
    </source>
</evidence>
<dbReference type="EMBL" id="JQAX01000001">
    <property type="protein sequence ID" value="KRN33676.1"/>
    <property type="molecule type" value="Genomic_DNA"/>
</dbReference>
<dbReference type="FunCoup" id="A0A0R2G8P3">
    <property type="interactions" value="272"/>
</dbReference>
<dbReference type="HAMAP" id="MF_00500">
    <property type="entry name" value="Ribosomal_bS20"/>
    <property type="match status" value="1"/>
</dbReference>
<dbReference type="STRING" id="1123500.GCA_000420365_00020"/>
<comment type="caution">
    <text evidence="8">The sequence shown here is derived from an EMBL/GenBank/DDBJ whole genome shotgun (WGS) entry which is preliminary data.</text>
</comment>
<evidence type="ECO:0000313" key="8">
    <source>
        <dbReference type="EMBL" id="KRN33676.1"/>
    </source>
</evidence>
<evidence type="ECO:0000256" key="7">
    <source>
        <dbReference type="HAMAP-Rule" id="MF_00500"/>
    </source>
</evidence>
<comment type="function">
    <text evidence="7">Binds directly to 16S ribosomal RNA.</text>
</comment>
<dbReference type="Pfam" id="PF01649">
    <property type="entry name" value="Ribosomal_S20p"/>
    <property type="match status" value="1"/>
</dbReference>
<evidence type="ECO:0000256" key="3">
    <source>
        <dbReference type="ARBA" id="ARBA00022884"/>
    </source>
</evidence>
<evidence type="ECO:0000256" key="4">
    <source>
        <dbReference type="ARBA" id="ARBA00022980"/>
    </source>
</evidence>
<dbReference type="OrthoDB" id="9808392at2"/>
<comment type="similarity">
    <text evidence="1 7">Belongs to the bacterial ribosomal protein bS20 family.</text>
</comment>
<dbReference type="GO" id="GO:0070181">
    <property type="term" value="F:small ribosomal subunit rRNA binding"/>
    <property type="evidence" value="ECO:0007669"/>
    <property type="project" value="TreeGrafter"/>
</dbReference>
<accession>A0A0R2G8P3</accession>
<dbReference type="AlphaFoldDB" id="A0A0R2G8P3"/>
<protein>
    <recommendedName>
        <fullName evidence="6 7">Small ribosomal subunit protein bS20</fullName>
    </recommendedName>
</protein>
<reference evidence="8 9" key="1">
    <citation type="journal article" date="2015" name="Genome Announc.">
        <title>Expanding the biotechnology potential of lactobacilli through comparative genomics of 213 strains and associated genera.</title>
        <authorList>
            <person name="Sun Z."/>
            <person name="Harris H.M."/>
            <person name="McCann A."/>
            <person name="Guo C."/>
            <person name="Argimon S."/>
            <person name="Zhang W."/>
            <person name="Yang X."/>
            <person name="Jeffery I.B."/>
            <person name="Cooney J.C."/>
            <person name="Kagawa T.F."/>
            <person name="Liu W."/>
            <person name="Song Y."/>
            <person name="Salvetti E."/>
            <person name="Wrobel A."/>
            <person name="Rasinkangas P."/>
            <person name="Parkhill J."/>
            <person name="Rea M.C."/>
            <person name="O'Sullivan O."/>
            <person name="Ritari J."/>
            <person name="Douillard F.P."/>
            <person name="Paul Ross R."/>
            <person name="Yang R."/>
            <person name="Briner A.E."/>
            <person name="Felis G.E."/>
            <person name="de Vos W.M."/>
            <person name="Barrangou R."/>
            <person name="Klaenhammer T.R."/>
            <person name="Caufield P.W."/>
            <person name="Cui Y."/>
            <person name="Zhang H."/>
            <person name="O'Toole P.W."/>
        </authorList>
    </citation>
    <scope>NUCLEOTIDE SEQUENCE [LARGE SCALE GENOMIC DNA]</scope>
    <source>
        <strain evidence="8 9">DSM 20190</strain>
    </source>
</reference>
<sequence>MPIIESSIQRARLNKVQRERNVHQLSTYRTSVKKFRKAVATGADNLDELFAAATSAIDRAASKGLISKNKAARDKSRLAALLNDK</sequence>
<dbReference type="eggNOG" id="COG0268">
    <property type="taxonomic scope" value="Bacteria"/>
</dbReference>
<dbReference type="InParanoid" id="A0A0R2G8P3"/>
<name>A0A0R2G8P3_9LACO</name>
<keyword evidence="4 7" id="KW-0689">Ribosomal protein</keyword>
<keyword evidence="9" id="KW-1185">Reference proteome</keyword>
<keyword evidence="3 7" id="KW-0694">RNA-binding</keyword>
<dbReference type="GO" id="GO:0006412">
    <property type="term" value="P:translation"/>
    <property type="evidence" value="ECO:0007669"/>
    <property type="project" value="UniProtKB-UniRule"/>
</dbReference>
<dbReference type="GO" id="GO:0015935">
    <property type="term" value="C:small ribosomal subunit"/>
    <property type="evidence" value="ECO:0007669"/>
    <property type="project" value="TreeGrafter"/>
</dbReference>
<dbReference type="SUPFAM" id="SSF46992">
    <property type="entry name" value="Ribosomal protein S20"/>
    <property type="match status" value="1"/>
</dbReference>
<evidence type="ECO:0000256" key="5">
    <source>
        <dbReference type="ARBA" id="ARBA00023274"/>
    </source>
</evidence>
<dbReference type="NCBIfam" id="TIGR00029">
    <property type="entry name" value="S20"/>
    <property type="match status" value="1"/>
</dbReference>
<organism evidence="8 9">
    <name type="scientific">Weissella halotolerans DSM 20190</name>
    <dbReference type="NCBI Taxonomy" id="1123500"/>
    <lineage>
        <taxon>Bacteria</taxon>
        <taxon>Bacillati</taxon>
        <taxon>Bacillota</taxon>
        <taxon>Bacilli</taxon>
        <taxon>Lactobacillales</taxon>
        <taxon>Lactobacillaceae</taxon>
        <taxon>Weissella</taxon>
    </lineage>
</organism>
<keyword evidence="5 7" id="KW-0687">Ribonucleoprotein</keyword>
<evidence type="ECO:0000256" key="6">
    <source>
        <dbReference type="ARBA" id="ARBA00035136"/>
    </source>
</evidence>
<dbReference type="PANTHER" id="PTHR33398:SF1">
    <property type="entry name" value="SMALL RIBOSOMAL SUBUNIT PROTEIN BS20C"/>
    <property type="match status" value="1"/>
</dbReference>
<dbReference type="RefSeq" id="WP_022790823.1">
    <property type="nucleotide sequence ID" value="NZ_ATUU01000001.1"/>
</dbReference>
<proteinExistence type="inferred from homology"/>
<keyword evidence="2 7" id="KW-0699">rRNA-binding</keyword>
<evidence type="ECO:0000256" key="2">
    <source>
        <dbReference type="ARBA" id="ARBA00022730"/>
    </source>
</evidence>
<dbReference type="GO" id="GO:0005829">
    <property type="term" value="C:cytosol"/>
    <property type="evidence" value="ECO:0007669"/>
    <property type="project" value="TreeGrafter"/>
</dbReference>
<dbReference type="PATRIC" id="fig|1123500.6.peg.485"/>
<dbReference type="InterPro" id="IPR036510">
    <property type="entry name" value="Ribosomal_bS20_sf"/>
</dbReference>
<evidence type="ECO:0000256" key="1">
    <source>
        <dbReference type="ARBA" id="ARBA00007634"/>
    </source>
</evidence>
<dbReference type="InterPro" id="IPR002583">
    <property type="entry name" value="Ribosomal_bS20"/>
</dbReference>